<dbReference type="AlphaFoldDB" id="A0A1Y1YT64"/>
<feature type="region of interest" description="Disordered" evidence="1">
    <location>
        <begin position="1"/>
        <end position="20"/>
    </location>
</feature>
<gene>
    <name evidence="3" type="ORF">K493DRAFT_347462</name>
</gene>
<reference evidence="3 4" key="1">
    <citation type="submission" date="2016-07" db="EMBL/GenBank/DDBJ databases">
        <title>Pervasive Adenine N6-methylation of Active Genes in Fungi.</title>
        <authorList>
            <consortium name="DOE Joint Genome Institute"/>
            <person name="Mondo S.J."/>
            <person name="Dannebaum R.O."/>
            <person name="Kuo R.C."/>
            <person name="Labutti K."/>
            <person name="Haridas S."/>
            <person name="Kuo A."/>
            <person name="Salamov A."/>
            <person name="Ahrendt S.R."/>
            <person name="Lipzen A."/>
            <person name="Sullivan W."/>
            <person name="Andreopoulos W.B."/>
            <person name="Clum A."/>
            <person name="Lindquist E."/>
            <person name="Daum C."/>
            <person name="Ramamoorthy G.K."/>
            <person name="Gryganskyi A."/>
            <person name="Culley D."/>
            <person name="Magnuson J.K."/>
            <person name="James T.Y."/>
            <person name="O'Malley M.A."/>
            <person name="Stajich J.E."/>
            <person name="Spatafora J.W."/>
            <person name="Visel A."/>
            <person name="Grigoriev I.V."/>
        </authorList>
    </citation>
    <scope>NUCLEOTIDE SEQUENCE [LARGE SCALE GENOMIC DNA]</scope>
    <source>
        <strain evidence="3 4">CBS 931.73</strain>
    </source>
</reference>
<evidence type="ECO:0000256" key="1">
    <source>
        <dbReference type="SAM" id="MobiDB-lite"/>
    </source>
</evidence>
<dbReference type="EMBL" id="MCFE01000073">
    <property type="protein sequence ID" value="ORY01149.1"/>
    <property type="molecule type" value="Genomic_DNA"/>
</dbReference>
<dbReference type="OrthoDB" id="205569at2759"/>
<dbReference type="GO" id="GO:0006396">
    <property type="term" value="P:RNA processing"/>
    <property type="evidence" value="ECO:0007669"/>
    <property type="project" value="InterPro"/>
</dbReference>
<sequence length="366" mass="39668">MKQKELKRNKEERKKQREVSLALKDTTKLEAETVDIQHSLAFADRDRKLDKNGKAKLSEIEEELNKIYAVKKEHGIAIKSAPSVQNEPSPSFANTSGRDPTKSVYYHPTLNPYGAPPPGAPYVEHAQPNPLQNLDYSDDEDEGATGSHSENTSDHVQSQRAPPPPPSARPPPYAFQPFPPHMRPGSVPPPPPGQYYPPMPPGFPFMPPGGLRRPPPPPPPSRTEHRAAPYPTSRPKQENPSGDGVKKPVAASAVISAAPQLRDLQKELTRLVPAAVLRKKATGGVTSPPVPKVARPKINAAPDLDDSSATPSTSVRPTTDLSNLTASIFGKAAAIKAPAKEKQTSSVANSTNDEYEDFMKEMEGLL</sequence>
<dbReference type="Proteomes" id="UP000193498">
    <property type="component" value="Unassembled WGS sequence"/>
</dbReference>
<evidence type="ECO:0000313" key="3">
    <source>
        <dbReference type="EMBL" id="ORY01149.1"/>
    </source>
</evidence>
<organism evidence="3 4">
    <name type="scientific">Basidiobolus meristosporus CBS 931.73</name>
    <dbReference type="NCBI Taxonomy" id="1314790"/>
    <lineage>
        <taxon>Eukaryota</taxon>
        <taxon>Fungi</taxon>
        <taxon>Fungi incertae sedis</taxon>
        <taxon>Zoopagomycota</taxon>
        <taxon>Entomophthoromycotina</taxon>
        <taxon>Basidiobolomycetes</taxon>
        <taxon>Basidiobolales</taxon>
        <taxon>Basidiobolaceae</taxon>
        <taxon>Basidiobolus</taxon>
    </lineage>
</organism>
<keyword evidence="4" id="KW-1185">Reference proteome</keyword>
<feature type="compositionally biased region" description="Polar residues" evidence="1">
    <location>
        <begin position="307"/>
        <end position="322"/>
    </location>
</feature>
<feature type="compositionally biased region" description="Pro residues" evidence="1">
    <location>
        <begin position="161"/>
        <end position="221"/>
    </location>
</feature>
<dbReference type="Pfam" id="PF09429">
    <property type="entry name" value="Wbp11"/>
    <property type="match status" value="1"/>
</dbReference>
<dbReference type="Pfam" id="PF12622">
    <property type="entry name" value="NpwBP"/>
    <property type="match status" value="1"/>
</dbReference>
<dbReference type="InParanoid" id="A0A1Y1YT64"/>
<feature type="compositionally biased region" description="Polar residues" evidence="1">
    <location>
        <begin position="82"/>
        <end position="98"/>
    </location>
</feature>
<dbReference type="STRING" id="1314790.A0A1Y1YT64"/>
<dbReference type="InterPro" id="IPR019007">
    <property type="entry name" value="Wbp11/ELF5/Saf1_N"/>
</dbReference>
<evidence type="ECO:0000313" key="4">
    <source>
        <dbReference type="Proteomes" id="UP000193498"/>
    </source>
</evidence>
<protein>
    <recommendedName>
        <fullName evidence="2">Wbp11/ELF5/Saf1 N-terminal domain-containing protein</fullName>
    </recommendedName>
</protein>
<feature type="compositionally biased region" description="Basic and acidic residues" evidence="1">
    <location>
        <begin position="357"/>
        <end position="366"/>
    </location>
</feature>
<feature type="region of interest" description="Disordered" evidence="1">
    <location>
        <begin position="79"/>
        <end position="248"/>
    </location>
</feature>
<comment type="caution">
    <text evidence="3">The sequence shown here is derived from an EMBL/GenBank/DDBJ whole genome shotgun (WGS) entry which is preliminary data.</text>
</comment>
<evidence type="ECO:0000259" key="2">
    <source>
        <dbReference type="Pfam" id="PF09429"/>
    </source>
</evidence>
<feature type="compositionally biased region" description="Basic and acidic residues" evidence="1">
    <location>
        <begin position="1"/>
        <end position="18"/>
    </location>
</feature>
<name>A0A1Y1YT64_9FUNG</name>
<feature type="region of interest" description="Disordered" evidence="1">
    <location>
        <begin position="335"/>
        <end position="366"/>
    </location>
</feature>
<feature type="domain" description="Wbp11/ELF5/Saf1 N-terminal" evidence="2">
    <location>
        <begin position="2"/>
        <end position="67"/>
    </location>
</feature>
<proteinExistence type="predicted"/>
<feature type="compositionally biased region" description="Polar residues" evidence="1">
    <location>
        <begin position="146"/>
        <end position="156"/>
    </location>
</feature>
<accession>A0A1Y1YT64</accession>
<feature type="region of interest" description="Disordered" evidence="1">
    <location>
        <begin position="282"/>
        <end position="322"/>
    </location>
</feature>